<dbReference type="InterPro" id="IPR051990">
    <property type="entry name" value="CCPG1/PBIP1"/>
</dbReference>
<evidence type="ECO:0000313" key="4">
    <source>
        <dbReference type="EMBL" id="KAJ1180816.1"/>
    </source>
</evidence>
<dbReference type="EMBL" id="JANPWB010000006">
    <property type="protein sequence ID" value="KAJ1180816.1"/>
    <property type="molecule type" value="Genomic_DNA"/>
</dbReference>
<keyword evidence="1 2" id="KW-0175">Coiled coil</keyword>
<dbReference type="Gene3D" id="1.20.120.20">
    <property type="entry name" value="Apolipoprotein"/>
    <property type="match status" value="1"/>
</dbReference>
<reference evidence="4" key="1">
    <citation type="journal article" date="2022" name="bioRxiv">
        <title>Sequencing and chromosome-scale assembly of the giantPleurodeles waltlgenome.</title>
        <authorList>
            <person name="Brown T."/>
            <person name="Elewa A."/>
            <person name="Iarovenko S."/>
            <person name="Subramanian E."/>
            <person name="Araus A.J."/>
            <person name="Petzold A."/>
            <person name="Susuki M."/>
            <person name="Suzuki K.-i.T."/>
            <person name="Hayashi T."/>
            <person name="Toyoda A."/>
            <person name="Oliveira C."/>
            <person name="Osipova E."/>
            <person name="Leigh N.D."/>
            <person name="Simon A."/>
            <person name="Yun M.H."/>
        </authorList>
    </citation>
    <scope>NUCLEOTIDE SEQUENCE</scope>
    <source>
        <strain evidence="4">20211129_DDA</strain>
        <tissue evidence="4">Liver</tissue>
    </source>
</reference>
<evidence type="ECO:0000256" key="3">
    <source>
        <dbReference type="SAM" id="MobiDB-lite"/>
    </source>
</evidence>
<feature type="compositionally biased region" description="Basic and acidic residues" evidence="3">
    <location>
        <begin position="58"/>
        <end position="68"/>
    </location>
</feature>
<evidence type="ECO:0000256" key="1">
    <source>
        <dbReference type="ARBA" id="ARBA00023054"/>
    </source>
</evidence>
<evidence type="ECO:0008006" key="6">
    <source>
        <dbReference type="Google" id="ProtNLM"/>
    </source>
</evidence>
<keyword evidence="5" id="KW-1185">Reference proteome</keyword>
<feature type="region of interest" description="Disordered" evidence="3">
    <location>
        <begin position="114"/>
        <end position="224"/>
    </location>
</feature>
<feature type="region of interest" description="Disordered" evidence="3">
    <location>
        <begin position="761"/>
        <end position="794"/>
    </location>
</feature>
<feature type="compositionally biased region" description="Basic residues" evidence="3">
    <location>
        <begin position="204"/>
        <end position="213"/>
    </location>
</feature>
<feature type="compositionally biased region" description="Basic and acidic residues" evidence="3">
    <location>
        <begin position="594"/>
        <end position="627"/>
    </location>
</feature>
<accession>A0AAV7TX43</accession>
<dbReference type="AlphaFoldDB" id="A0AAV7TX43"/>
<dbReference type="Proteomes" id="UP001066276">
    <property type="component" value="Chromosome 3_2"/>
</dbReference>
<feature type="coiled-coil region" evidence="2">
    <location>
        <begin position="360"/>
        <end position="474"/>
    </location>
</feature>
<feature type="region of interest" description="Disordered" evidence="3">
    <location>
        <begin position="56"/>
        <end position="78"/>
    </location>
</feature>
<protein>
    <recommendedName>
        <fullName evidence="6">Cell cycle progression protein 1</fullName>
    </recommendedName>
</protein>
<feature type="compositionally biased region" description="Basic and acidic residues" evidence="3">
    <location>
        <begin position="780"/>
        <end position="791"/>
    </location>
</feature>
<feature type="region of interest" description="Disordered" evidence="3">
    <location>
        <begin position="594"/>
        <end position="630"/>
    </location>
</feature>
<organism evidence="4 5">
    <name type="scientific">Pleurodeles waltl</name>
    <name type="common">Iberian ribbed newt</name>
    <dbReference type="NCBI Taxonomy" id="8319"/>
    <lineage>
        <taxon>Eukaryota</taxon>
        <taxon>Metazoa</taxon>
        <taxon>Chordata</taxon>
        <taxon>Craniata</taxon>
        <taxon>Vertebrata</taxon>
        <taxon>Euteleostomi</taxon>
        <taxon>Amphibia</taxon>
        <taxon>Batrachia</taxon>
        <taxon>Caudata</taxon>
        <taxon>Salamandroidea</taxon>
        <taxon>Salamandridae</taxon>
        <taxon>Pleurodelinae</taxon>
        <taxon>Pleurodeles</taxon>
    </lineage>
</organism>
<dbReference type="PANTHER" id="PTHR28638">
    <property type="entry name" value="CELL CYCLE PROGRESSION PROTEIN 1"/>
    <property type="match status" value="1"/>
</dbReference>
<comment type="caution">
    <text evidence="4">The sequence shown here is derived from an EMBL/GenBank/DDBJ whole genome shotgun (WGS) entry which is preliminary data.</text>
</comment>
<evidence type="ECO:0000256" key="2">
    <source>
        <dbReference type="SAM" id="Coils"/>
    </source>
</evidence>
<gene>
    <name evidence="4" type="ORF">NDU88_006031</name>
</gene>
<evidence type="ECO:0000313" key="5">
    <source>
        <dbReference type="Proteomes" id="UP001066276"/>
    </source>
</evidence>
<dbReference type="GO" id="GO:0016020">
    <property type="term" value="C:membrane"/>
    <property type="evidence" value="ECO:0007669"/>
    <property type="project" value="TreeGrafter"/>
</dbReference>
<feature type="compositionally biased region" description="Acidic residues" evidence="3">
    <location>
        <begin position="148"/>
        <end position="162"/>
    </location>
</feature>
<name>A0AAV7TX43_PLEWA</name>
<proteinExistence type="predicted"/>
<sequence length="812" mass="93394">MLHFACLSPTCLLLSSEGRLLNRVERRYLNMSGNSSDSESSCGWTIINNEGSDIETLNSEHEPSRDPVADETPASLKDEEHGGSLLLQAQCSENATPASLEPTPLSPDEVKLEEEKLPDDNMCIGTTSDDSDIVTLEAPKVEEVGPQEFDDAVNEEAEDSEDLNLGSSSSSQYAFSQPETVFPSRQTSDESSNDEVSDSSGPAPRKRRAKRRTVSGSESEVKSAEEVIPLQKAPSSKLGSSLNGCIVLALVIAVSMGFGHFYGTIQIREHQKYVEKVLEEELNDMKDDLYQCQKEQESSGDLKVENEKHVTSLEVHEPETLSFIDLKKNQAANNLDFRQSPENEENVLNSKKLLKPVITLENEDTNVESILTENQKLKEQLEGEKRFGQTVLRQKETLLTETQLLKSELDKERLNIQALKDELNEYSYMQSFWNKDYENSLKEDQEMQTMQKRVKELEKKLTFEQQRSDLWERLYIEAREHNERKENAKTEKKSKHSFFGSVKDTFDAMKNSTKEFVRHHKEKIKQAKQAVKEKLKRFSDSVKSTFRHFKDSTKVMFDGHKKKRKDGSHKEETANAKSKFKDFQDYYNADDSRFADESTEKTKTQSKSSRHEHYTKSSHNQEHEKSPHLNPQGCSGVLECAHQESFSFFNKVLDPIKVDEFTYLVQSYLQQEVADFHHWKELEKFIKRFFSDGLFIHDRMLFTDFVNDLEQYLGDIKEYQRSSVGTFEDLDDYVYSYFFGDTYSAPYGPSQAETRPPFKNTEGPVHEKRGHRCHQRPRNKREGKWHKDGRTNGRHAANLEIELGPLPFDPKY</sequence>
<feature type="compositionally biased region" description="Polar residues" evidence="3">
    <location>
        <begin position="172"/>
        <end position="186"/>
    </location>
</feature>
<feature type="compositionally biased region" description="Basic residues" evidence="3">
    <location>
        <begin position="768"/>
        <end position="779"/>
    </location>
</feature>
<dbReference type="PANTHER" id="PTHR28638:SF2">
    <property type="entry name" value="CELL CYCLE PROGRESSION PROTEIN 1"/>
    <property type="match status" value="1"/>
</dbReference>